<feature type="region of interest" description="Disordered" evidence="6">
    <location>
        <begin position="1"/>
        <end position="21"/>
    </location>
</feature>
<organism evidence="7 8">
    <name type="scientific">Monodelphis domestica</name>
    <name type="common">Gray short-tailed opossum</name>
    <dbReference type="NCBI Taxonomy" id="13616"/>
    <lineage>
        <taxon>Eukaryota</taxon>
        <taxon>Metazoa</taxon>
        <taxon>Chordata</taxon>
        <taxon>Craniata</taxon>
        <taxon>Vertebrata</taxon>
        <taxon>Euteleostomi</taxon>
        <taxon>Mammalia</taxon>
        <taxon>Metatheria</taxon>
        <taxon>Didelphimorphia</taxon>
        <taxon>Didelphidae</taxon>
        <taxon>Monodelphis</taxon>
    </lineage>
</organism>
<keyword evidence="2" id="KW-0805">Transcription regulation</keyword>
<reference evidence="7" key="3">
    <citation type="submission" date="2025-09" db="UniProtKB">
        <authorList>
            <consortium name="Ensembl"/>
        </authorList>
    </citation>
    <scope>IDENTIFICATION</scope>
</reference>
<evidence type="ECO:0000256" key="5">
    <source>
        <dbReference type="ARBA" id="ARBA00025784"/>
    </source>
</evidence>
<evidence type="ECO:0000256" key="1">
    <source>
        <dbReference type="ARBA" id="ARBA00004123"/>
    </source>
</evidence>
<dbReference type="Bgee" id="ENSMODG00000014085">
    <property type="expression patterns" value="Expressed in placenta and 6 other cell types or tissues"/>
</dbReference>
<dbReference type="GO" id="GO:0006357">
    <property type="term" value="P:regulation of transcription by RNA polymerase II"/>
    <property type="evidence" value="ECO:0000318"/>
    <property type="project" value="GO_Central"/>
</dbReference>
<evidence type="ECO:0000313" key="8">
    <source>
        <dbReference type="Proteomes" id="UP000002280"/>
    </source>
</evidence>
<dbReference type="PANTHER" id="PTHR15950">
    <property type="entry name" value="TRANSCRIPTION COFACTOR VESTIGIAL-LIKE PROTEIN"/>
    <property type="match status" value="1"/>
</dbReference>
<dbReference type="CTD" id="51442"/>
<reference evidence="7 8" key="1">
    <citation type="journal article" date="2007" name="Nature">
        <title>Genome of the marsupial Monodelphis domestica reveals innovation in non-coding sequences.</title>
        <authorList>
            <person name="Mikkelsen T.S."/>
            <person name="Wakefield M.J."/>
            <person name="Aken B."/>
            <person name="Amemiya C.T."/>
            <person name="Chang J.L."/>
            <person name="Duke S."/>
            <person name="Garber M."/>
            <person name="Gentles A.J."/>
            <person name="Goodstadt L."/>
            <person name="Heger A."/>
            <person name="Jurka J."/>
            <person name="Kamal M."/>
            <person name="Mauceli E."/>
            <person name="Searle S.M."/>
            <person name="Sharpe T."/>
            <person name="Baker M.L."/>
            <person name="Batzer M.A."/>
            <person name="Benos P.V."/>
            <person name="Belov K."/>
            <person name="Clamp M."/>
            <person name="Cook A."/>
            <person name="Cuff J."/>
            <person name="Das R."/>
            <person name="Davidow L."/>
            <person name="Deakin J.E."/>
            <person name="Fazzari M.J."/>
            <person name="Glass J.L."/>
            <person name="Grabherr M."/>
            <person name="Greally J.M."/>
            <person name="Gu W."/>
            <person name="Hore T.A."/>
            <person name="Huttley G.A."/>
            <person name="Kleber M."/>
            <person name="Jirtle R.L."/>
            <person name="Koina E."/>
            <person name="Lee J.T."/>
            <person name="Mahony S."/>
            <person name="Marra M.A."/>
            <person name="Miller R.D."/>
            <person name="Nicholls R.D."/>
            <person name="Oda M."/>
            <person name="Papenfuss A.T."/>
            <person name="Parra Z.E."/>
            <person name="Pollock D.D."/>
            <person name="Ray D.A."/>
            <person name="Schein J.E."/>
            <person name="Speed T.P."/>
            <person name="Thompson K."/>
            <person name="VandeBerg J.L."/>
            <person name="Wade C.M."/>
            <person name="Walker J.A."/>
            <person name="Waters P.D."/>
            <person name="Webber C."/>
            <person name="Weidman J.R."/>
            <person name="Xie X."/>
            <person name="Zody M.C."/>
            <person name="Baldwin J."/>
            <person name="Abdouelleil A."/>
            <person name="Abdulkadir J."/>
            <person name="Abebe A."/>
            <person name="Abera B."/>
            <person name="Abreu J."/>
            <person name="Acer S.C."/>
            <person name="Aftuck L."/>
            <person name="Alexander A."/>
            <person name="An P."/>
            <person name="Anderson E."/>
            <person name="Anderson S."/>
            <person name="Arachi H."/>
            <person name="Azer M."/>
            <person name="Bachantsang P."/>
            <person name="Barry A."/>
            <person name="Bayul T."/>
            <person name="Berlin A."/>
            <person name="Bessette D."/>
            <person name="Bloom T."/>
            <person name="Bloom T."/>
            <person name="Boguslavskiy L."/>
            <person name="Bonnet C."/>
            <person name="Boukhgalter B."/>
            <person name="Bourzgui I."/>
            <person name="Brown A."/>
            <person name="Cahill P."/>
            <person name="Channer S."/>
            <person name="Cheshatsang Y."/>
            <person name="Chuda L."/>
            <person name="Citroen M."/>
            <person name="Collymore A."/>
            <person name="Cooke P."/>
            <person name="Costello M."/>
            <person name="D'Aco K."/>
            <person name="Daza R."/>
            <person name="De Haan G."/>
            <person name="DeGray S."/>
            <person name="DeMaso C."/>
            <person name="Dhargay N."/>
            <person name="Dooley K."/>
            <person name="Dooley E."/>
            <person name="Doricent M."/>
            <person name="Dorje P."/>
            <person name="Dorjee K."/>
            <person name="Dupes A."/>
            <person name="Elong R."/>
            <person name="Falk J."/>
            <person name="Farina A."/>
            <person name="Faro S."/>
            <person name="Ferguson D."/>
            <person name="Fisher S."/>
            <person name="Foley C.D."/>
            <person name="Franke A."/>
            <person name="Friedrich D."/>
            <person name="Gadbois L."/>
            <person name="Gearin G."/>
            <person name="Gearin C.R."/>
            <person name="Giannoukos G."/>
            <person name="Goode T."/>
            <person name="Graham J."/>
            <person name="Grandbois E."/>
            <person name="Grewal S."/>
            <person name="Gyaltsen K."/>
            <person name="Hafez N."/>
            <person name="Hagos B."/>
            <person name="Hall J."/>
            <person name="Henson C."/>
            <person name="Hollinger A."/>
            <person name="Honan T."/>
            <person name="Huard M.D."/>
            <person name="Hughes L."/>
            <person name="Hurhula B."/>
            <person name="Husby M.E."/>
            <person name="Kamat A."/>
            <person name="Kanga B."/>
            <person name="Kashin S."/>
            <person name="Khazanovich D."/>
            <person name="Kisner P."/>
            <person name="Lance K."/>
            <person name="Lara M."/>
            <person name="Lee W."/>
            <person name="Lennon N."/>
            <person name="Letendre F."/>
            <person name="LeVine R."/>
            <person name="Lipovsky A."/>
            <person name="Liu X."/>
            <person name="Liu J."/>
            <person name="Liu S."/>
            <person name="Lokyitsang T."/>
            <person name="Lokyitsang Y."/>
            <person name="Lubonja R."/>
            <person name="Lui A."/>
            <person name="MacDonald P."/>
            <person name="Magnisalis V."/>
            <person name="Maru K."/>
            <person name="Matthews C."/>
            <person name="McCusker W."/>
            <person name="McDonough S."/>
            <person name="Mehta T."/>
            <person name="Meldrim J."/>
            <person name="Meneus L."/>
            <person name="Mihai O."/>
            <person name="Mihalev A."/>
            <person name="Mihova T."/>
            <person name="Mittelman R."/>
            <person name="Mlenga V."/>
            <person name="Montmayeur A."/>
            <person name="Mulrain L."/>
            <person name="Navidi A."/>
            <person name="Naylor J."/>
            <person name="Negash T."/>
            <person name="Nguyen T."/>
            <person name="Nguyen N."/>
            <person name="Nicol R."/>
            <person name="Norbu C."/>
            <person name="Norbu N."/>
            <person name="Novod N."/>
            <person name="O'Neill B."/>
            <person name="Osman S."/>
            <person name="Markiewicz E."/>
            <person name="Oyono O.L."/>
            <person name="Patti C."/>
            <person name="Phunkhang P."/>
            <person name="Pierre F."/>
            <person name="Priest M."/>
            <person name="Raghuraman S."/>
            <person name="Rege F."/>
            <person name="Reyes R."/>
            <person name="Rise C."/>
            <person name="Rogov P."/>
            <person name="Ross K."/>
            <person name="Ryan E."/>
            <person name="Settipalli S."/>
            <person name="Shea T."/>
            <person name="Sherpa N."/>
            <person name="Shi L."/>
            <person name="Shih D."/>
            <person name="Sparrow T."/>
            <person name="Spaulding J."/>
            <person name="Stalker J."/>
            <person name="Stange-Thomann N."/>
            <person name="Stavropoulos S."/>
            <person name="Stone C."/>
            <person name="Strader C."/>
            <person name="Tesfaye S."/>
            <person name="Thomson T."/>
            <person name="Thoulutsang Y."/>
            <person name="Thoulutsang D."/>
            <person name="Topham K."/>
            <person name="Topping I."/>
            <person name="Tsamla T."/>
            <person name="Vassiliev H."/>
            <person name="Vo A."/>
            <person name="Wangchuk T."/>
            <person name="Wangdi T."/>
            <person name="Weiand M."/>
            <person name="Wilkinson J."/>
            <person name="Wilson A."/>
            <person name="Yadav S."/>
            <person name="Young G."/>
            <person name="Yu Q."/>
            <person name="Zembek L."/>
            <person name="Zhong D."/>
            <person name="Zimmer A."/>
            <person name="Zwirko Z."/>
            <person name="Jaffe D.B."/>
            <person name="Alvarez P."/>
            <person name="Brockman W."/>
            <person name="Butler J."/>
            <person name="Chin C."/>
            <person name="Gnerre S."/>
            <person name="MacCallum I."/>
            <person name="Graves J.A."/>
            <person name="Ponting C.P."/>
            <person name="Breen M."/>
            <person name="Samollow P.B."/>
            <person name="Lander E.S."/>
            <person name="Lindblad-Toh K."/>
        </authorList>
    </citation>
    <scope>NUCLEOTIDE SEQUENCE [LARGE SCALE GENOMIC DNA]</scope>
</reference>
<keyword evidence="8" id="KW-1185">Reference proteome</keyword>
<dbReference type="GO" id="GO:0005634">
    <property type="term" value="C:nucleus"/>
    <property type="evidence" value="ECO:0000318"/>
    <property type="project" value="GO_Central"/>
</dbReference>
<evidence type="ECO:0000256" key="2">
    <source>
        <dbReference type="ARBA" id="ARBA00023015"/>
    </source>
</evidence>
<dbReference type="AlphaFoldDB" id="A0A5F8GI24"/>
<evidence type="ECO:0000256" key="4">
    <source>
        <dbReference type="ARBA" id="ARBA00023242"/>
    </source>
</evidence>
<evidence type="ECO:0000256" key="6">
    <source>
        <dbReference type="SAM" id="MobiDB-lite"/>
    </source>
</evidence>
<reference evidence="7" key="2">
    <citation type="submission" date="2025-08" db="UniProtKB">
        <authorList>
            <consortium name="Ensembl"/>
        </authorList>
    </citation>
    <scope>IDENTIFICATION</scope>
</reference>
<dbReference type="InParanoid" id="A0A5F8GI24"/>
<feature type="compositionally biased region" description="Polar residues" evidence="6">
    <location>
        <begin position="72"/>
        <end position="90"/>
    </location>
</feature>
<evidence type="ECO:0000256" key="3">
    <source>
        <dbReference type="ARBA" id="ARBA00023163"/>
    </source>
</evidence>
<dbReference type="Proteomes" id="UP000002280">
    <property type="component" value="Chromosome X"/>
</dbReference>
<comment type="similarity">
    <text evidence="5">Belongs to the vestigial family.</text>
</comment>
<accession>A0A5F8GI24</accession>
<evidence type="ECO:0000313" key="7">
    <source>
        <dbReference type="Ensembl" id="ENSMODP00000046811.1"/>
    </source>
</evidence>
<dbReference type="InterPro" id="IPR011520">
    <property type="entry name" value="Vg_fam"/>
</dbReference>
<gene>
    <name evidence="7" type="primary">VGLL1</name>
</gene>
<sequence length="263" mass="29274">MSAKMDERKKSSLRLTRDKQQPIKTEWSSRYVLFTYFQGDINSVVDEHFSRALRNTKKPKDLSPKERGEATSPKSDNQLSPNQWSFNSQWTKPGPELANCDLNMSVAQGSSLMVANPRPQLGDLWHLSPVVSPSLAEPGYPPSSFPSFHLAQGSEHEKKYGSLLNLLQQDRCFVYSMPPARKQSRNSPHGIGATNLLPTRILSPDAGKKPGSFQSLENTSPNLPNGSRCLWYTVLGYMYGEVSVLIKTDPSHSFSLPGVSSFD</sequence>
<dbReference type="RefSeq" id="XP_056665595.1">
    <property type="nucleotide sequence ID" value="XM_056809617.1"/>
</dbReference>
<feature type="region of interest" description="Disordered" evidence="6">
    <location>
        <begin position="55"/>
        <end position="90"/>
    </location>
</feature>
<dbReference type="GeneID" id="103102507"/>
<name>A0A5F8GI24_MONDO</name>
<comment type="subcellular location">
    <subcellularLocation>
        <location evidence="1">Nucleus</location>
    </subcellularLocation>
</comment>
<protein>
    <submittedName>
        <fullName evidence="7">Vestigial like family member 1</fullName>
    </submittedName>
</protein>
<dbReference type="GeneTree" id="ENSGT00530000063353"/>
<keyword evidence="3" id="KW-0804">Transcription</keyword>
<dbReference type="OrthoDB" id="10069705at2759"/>
<dbReference type="PANTHER" id="PTHR15950:SF20">
    <property type="entry name" value="TRANSCRIPTION COFACTOR VESTIGIAL-LIKE PROTEIN 1"/>
    <property type="match status" value="1"/>
</dbReference>
<dbReference type="Pfam" id="PF07545">
    <property type="entry name" value="Vg_Tdu"/>
    <property type="match status" value="1"/>
</dbReference>
<dbReference type="Ensembl" id="ENSMODT00000086760.1">
    <property type="protein sequence ID" value="ENSMODP00000046811.1"/>
    <property type="gene ID" value="ENSMODG00000014085.3"/>
</dbReference>
<proteinExistence type="inferred from homology"/>
<dbReference type="FunCoup" id="A0A5F8GI24">
    <property type="interactions" value="42"/>
</dbReference>
<feature type="compositionally biased region" description="Basic and acidic residues" evidence="6">
    <location>
        <begin position="58"/>
        <end position="69"/>
    </location>
</feature>
<dbReference type="STRING" id="13616.ENSMODP00000046811"/>
<keyword evidence="4" id="KW-0539">Nucleus</keyword>